<evidence type="ECO:0000313" key="1">
    <source>
        <dbReference type="EMBL" id="MDK9498685.1"/>
    </source>
</evidence>
<dbReference type="Proteomes" id="UP001223390">
    <property type="component" value="Unassembled WGS sequence"/>
</dbReference>
<proteinExistence type="predicted"/>
<reference evidence="1 2" key="1">
    <citation type="submission" date="2023-05" db="EMBL/GenBank/DDBJ databases">
        <title>Sequencing and Assembly of Streptomyces sp. NP73.</title>
        <authorList>
            <person name="Konwar A.N."/>
            <person name="Saikia K."/>
            <person name="Thakur D."/>
        </authorList>
    </citation>
    <scope>NUCLEOTIDE SEQUENCE [LARGE SCALE GENOMIC DNA]</scope>
    <source>
        <strain evidence="1 2">NP73</strain>
    </source>
</reference>
<keyword evidence="2" id="KW-1185">Reference proteome</keyword>
<name>A0ABT7GYH9_9ACTN</name>
<organism evidence="1 2">
    <name type="scientific">Streptomyces katrae</name>
    <dbReference type="NCBI Taxonomy" id="68223"/>
    <lineage>
        <taxon>Bacteria</taxon>
        <taxon>Bacillati</taxon>
        <taxon>Actinomycetota</taxon>
        <taxon>Actinomycetes</taxon>
        <taxon>Kitasatosporales</taxon>
        <taxon>Streptomycetaceae</taxon>
        <taxon>Streptomyces</taxon>
    </lineage>
</organism>
<dbReference type="EMBL" id="JASITI010000033">
    <property type="protein sequence ID" value="MDK9498685.1"/>
    <property type="molecule type" value="Genomic_DNA"/>
</dbReference>
<gene>
    <name evidence="1" type="ORF">QEZ40_003878</name>
</gene>
<evidence type="ECO:0000313" key="2">
    <source>
        <dbReference type="Proteomes" id="UP001223390"/>
    </source>
</evidence>
<comment type="caution">
    <text evidence="1">The sequence shown here is derived from an EMBL/GenBank/DDBJ whole genome shotgun (WGS) entry which is preliminary data.</text>
</comment>
<sequence length="53" mass="5715">MLVRPDVVAEISADRAVDRGGLQCHPLRFKRLRLDVEADDVPRFGAGPAEAAG</sequence>
<dbReference type="RefSeq" id="WP_285344773.1">
    <property type="nucleotide sequence ID" value="NZ_JASITI010000033.1"/>
</dbReference>
<protein>
    <submittedName>
        <fullName evidence="1">Uncharacterized protein</fullName>
    </submittedName>
</protein>
<accession>A0ABT7GYH9</accession>